<dbReference type="GO" id="GO:0005886">
    <property type="term" value="C:plasma membrane"/>
    <property type="evidence" value="ECO:0007669"/>
    <property type="project" value="UniProtKB-SubCell"/>
</dbReference>
<dbReference type="PANTHER" id="PTHR34979:SF1">
    <property type="entry name" value="INNER MEMBRANE PROTEIN YGAZ"/>
    <property type="match status" value="1"/>
</dbReference>
<dbReference type="RefSeq" id="WP_112333470.1">
    <property type="nucleotide sequence ID" value="NZ_QLYR01000011.1"/>
</dbReference>
<feature type="transmembrane region" description="Helical" evidence="8">
    <location>
        <begin position="39"/>
        <end position="60"/>
    </location>
</feature>
<evidence type="ECO:0000313" key="9">
    <source>
        <dbReference type="EMBL" id="RAQ22624.1"/>
    </source>
</evidence>
<keyword evidence="7 8" id="KW-0472">Membrane</keyword>
<comment type="subcellular location">
    <subcellularLocation>
        <location evidence="1">Cell membrane</location>
        <topology evidence="1">Multi-pass membrane protein</topology>
    </subcellularLocation>
</comment>
<evidence type="ECO:0000256" key="8">
    <source>
        <dbReference type="SAM" id="Phobius"/>
    </source>
</evidence>
<dbReference type="GO" id="GO:1903785">
    <property type="term" value="P:L-valine transmembrane transport"/>
    <property type="evidence" value="ECO:0007669"/>
    <property type="project" value="TreeGrafter"/>
</dbReference>
<comment type="caution">
    <text evidence="9">The sequence shown here is derived from an EMBL/GenBank/DDBJ whole genome shotgun (WGS) entry which is preliminary data.</text>
</comment>
<keyword evidence="3" id="KW-0813">Transport</keyword>
<evidence type="ECO:0000256" key="7">
    <source>
        <dbReference type="ARBA" id="ARBA00023136"/>
    </source>
</evidence>
<dbReference type="InterPro" id="IPR011606">
    <property type="entry name" value="Brnchd-chn_aa_trnsp_permease"/>
</dbReference>
<evidence type="ECO:0000256" key="4">
    <source>
        <dbReference type="ARBA" id="ARBA00022475"/>
    </source>
</evidence>
<dbReference type="Proteomes" id="UP000249377">
    <property type="component" value="Unassembled WGS sequence"/>
</dbReference>
<sequence>MQKAKRALAAAFPITIPVMVGYLFLGVAFGVLLQKNGYGVFWAILMSAVIYAGSMQFLAINFLTPGVGVLSIIFMTLMVNIRHIFYGLSMLERFRGTGKKKPYLIFSLTDETFSLLCSADPPQGVDRGLFYFFISLLDQVYWVAGSALGGLAGALLSFNTKGIDFAMTALFVVIFVNQWRESKQHLPALCGLGLTALCLLVFGADNFLLPALLLILAALLLCRRRLERGGDGA</sequence>
<feature type="transmembrane region" description="Helical" evidence="8">
    <location>
        <begin position="163"/>
        <end position="180"/>
    </location>
</feature>
<keyword evidence="5 8" id="KW-0812">Transmembrane</keyword>
<evidence type="ECO:0000256" key="5">
    <source>
        <dbReference type="ARBA" id="ARBA00022692"/>
    </source>
</evidence>
<dbReference type="PANTHER" id="PTHR34979">
    <property type="entry name" value="INNER MEMBRANE PROTEIN YGAZ"/>
    <property type="match status" value="1"/>
</dbReference>
<evidence type="ECO:0000256" key="6">
    <source>
        <dbReference type="ARBA" id="ARBA00022989"/>
    </source>
</evidence>
<accession>A0A328UGP4</accession>
<dbReference type="Pfam" id="PF03591">
    <property type="entry name" value="AzlC"/>
    <property type="match status" value="1"/>
</dbReference>
<dbReference type="EMBL" id="QLYR01000011">
    <property type="protein sequence ID" value="RAQ22624.1"/>
    <property type="molecule type" value="Genomic_DNA"/>
</dbReference>
<dbReference type="AlphaFoldDB" id="A0A328UGP4"/>
<evidence type="ECO:0000256" key="1">
    <source>
        <dbReference type="ARBA" id="ARBA00004651"/>
    </source>
</evidence>
<evidence type="ECO:0000313" key="10">
    <source>
        <dbReference type="Proteomes" id="UP000249377"/>
    </source>
</evidence>
<keyword evidence="4" id="KW-1003">Cell membrane</keyword>
<evidence type="ECO:0000256" key="3">
    <source>
        <dbReference type="ARBA" id="ARBA00022448"/>
    </source>
</evidence>
<feature type="transmembrane region" description="Helical" evidence="8">
    <location>
        <begin position="192"/>
        <end position="221"/>
    </location>
</feature>
<feature type="transmembrane region" description="Helical" evidence="8">
    <location>
        <begin position="129"/>
        <end position="156"/>
    </location>
</feature>
<name>A0A328UGP4_9FIRM</name>
<comment type="similarity">
    <text evidence="2">Belongs to the AzlC family.</text>
</comment>
<gene>
    <name evidence="9" type="ORF">DPQ25_12270</name>
</gene>
<keyword evidence="6 8" id="KW-1133">Transmembrane helix</keyword>
<keyword evidence="10" id="KW-1185">Reference proteome</keyword>
<protein>
    <submittedName>
        <fullName evidence="9">Branched-chain amino acid ABC transporter permease</fullName>
    </submittedName>
</protein>
<evidence type="ECO:0000256" key="2">
    <source>
        <dbReference type="ARBA" id="ARBA00010735"/>
    </source>
</evidence>
<feature type="transmembrane region" description="Helical" evidence="8">
    <location>
        <begin position="7"/>
        <end position="33"/>
    </location>
</feature>
<reference evidence="9 10" key="1">
    <citation type="submission" date="2018-06" db="EMBL/GenBank/DDBJ databases">
        <title>Noncontiguous genome sequence of Ruminococcaceae bacterium ASD2818.</title>
        <authorList>
            <person name="Chaplin A.V."/>
            <person name="Sokolova S.R."/>
            <person name="Kochetkova T.O."/>
            <person name="Goltsov A.Y."/>
            <person name="Trofimov D.Y."/>
            <person name="Efimov B.A."/>
        </authorList>
    </citation>
    <scope>NUCLEOTIDE SEQUENCE [LARGE SCALE GENOMIC DNA]</scope>
    <source>
        <strain evidence="9 10">ASD2818</strain>
    </source>
</reference>
<feature type="transmembrane region" description="Helical" evidence="8">
    <location>
        <begin position="67"/>
        <end position="85"/>
    </location>
</feature>
<proteinExistence type="inferred from homology"/>
<organism evidence="9 10">
    <name type="scientific">Hydrogeniiclostridium mannosilyticum</name>
    <dbReference type="NCBI Taxonomy" id="2764322"/>
    <lineage>
        <taxon>Bacteria</taxon>
        <taxon>Bacillati</taxon>
        <taxon>Bacillota</taxon>
        <taxon>Clostridia</taxon>
        <taxon>Eubacteriales</taxon>
        <taxon>Acutalibacteraceae</taxon>
        <taxon>Hydrogeniiclostridium</taxon>
    </lineage>
</organism>